<evidence type="ECO:0000256" key="4">
    <source>
        <dbReference type="ARBA" id="ARBA00022989"/>
    </source>
</evidence>
<evidence type="ECO:0000256" key="7">
    <source>
        <dbReference type="SAM" id="Phobius"/>
    </source>
</evidence>
<feature type="region of interest" description="Disordered" evidence="6">
    <location>
        <begin position="884"/>
        <end position="926"/>
    </location>
</feature>
<gene>
    <name evidence="9" type="ORF">ACFQWG_01125</name>
</gene>
<feature type="transmembrane region" description="Helical" evidence="7">
    <location>
        <begin position="299"/>
        <end position="328"/>
    </location>
</feature>
<name>A0ABW2SKH6_9ACTO</name>
<feature type="transmembrane region" description="Helical" evidence="7">
    <location>
        <begin position="560"/>
        <end position="582"/>
    </location>
</feature>
<dbReference type="SUPFAM" id="SSF82866">
    <property type="entry name" value="Multidrug efflux transporter AcrB transmembrane domain"/>
    <property type="match status" value="2"/>
</dbReference>
<feature type="transmembrane region" description="Helical" evidence="7">
    <location>
        <begin position="649"/>
        <end position="665"/>
    </location>
</feature>
<dbReference type="EMBL" id="JBHTEF010000001">
    <property type="protein sequence ID" value="MFC7579833.1"/>
    <property type="molecule type" value="Genomic_DNA"/>
</dbReference>
<feature type="transmembrane region" description="Helical" evidence="7">
    <location>
        <begin position="594"/>
        <end position="615"/>
    </location>
</feature>
<feature type="transmembrane region" description="Helical" evidence="7">
    <location>
        <begin position="226"/>
        <end position="247"/>
    </location>
</feature>
<protein>
    <submittedName>
        <fullName evidence="9">MMPL family transporter</fullName>
    </submittedName>
</protein>
<dbReference type="Proteomes" id="UP001596527">
    <property type="component" value="Unassembled WGS sequence"/>
</dbReference>
<evidence type="ECO:0000256" key="1">
    <source>
        <dbReference type="ARBA" id="ARBA00004651"/>
    </source>
</evidence>
<dbReference type="Pfam" id="PF03176">
    <property type="entry name" value="MMPL"/>
    <property type="match status" value="2"/>
</dbReference>
<evidence type="ECO:0000259" key="8">
    <source>
        <dbReference type="Pfam" id="PF03176"/>
    </source>
</evidence>
<evidence type="ECO:0000256" key="2">
    <source>
        <dbReference type="ARBA" id="ARBA00022475"/>
    </source>
</evidence>
<feature type="transmembrane region" description="Helical" evidence="7">
    <location>
        <begin position="169"/>
        <end position="190"/>
    </location>
</feature>
<keyword evidence="3 7" id="KW-0812">Transmembrane</keyword>
<feature type="transmembrane region" description="Helical" evidence="7">
    <location>
        <begin position="533"/>
        <end position="553"/>
    </location>
</feature>
<evidence type="ECO:0000313" key="9">
    <source>
        <dbReference type="EMBL" id="MFC7579833.1"/>
    </source>
</evidence>
<reference evidence="10" key="1">
    <citation type="journal article" date="2019" name="Int. J. Syst. Evol. Microbiol.">
        <title>The Global Catalogue of Microorganisms (GCM) 10K type strain sequencing project: providing services to taxonomists for standard genome sequencing and annotation.</title>
        <authorList>
            <consortium name="The Broad Institute Genomics Platform"/>
            <consortium name="The Broad Institute Genome Sequencing Center for Infectious Disease"/>
            <person name="Wu L."/>
            <person name="Ma J."/>
        </authorList>
    </citation>
    <scope>NUCLEOTIDE SEQUENCE [LARGE SCALE GENOMIC DNA]</scope>
    <source>
        <strain evidence="10">CCUG 56698</strain>
    </source>
</reference>
<comment type="caution">
    <text evidence="9">The sequence shown here is derived from an EMBL/GenBank/DDBJ whole genome shotgun (WGS) entry which is preliminary data.</text>
</comment>
<keyword evidence="10" id="KW-1185">Reference proteome</keyword>
<dbReference type="RefSeq" id="WP_380971355.1">
    <property type="nucleotide sequence ID" value="NZ_JBHTEF010000001.1"/>
</dbReference>
<accession>A0ABW2SKH6</accession>
<keyword evidence="4 7" id="KW-1133">Transmembrane helix</keyword>
<evidence type="ECO:0000256" key="6">
    <source>
        <dbReference type="SAM" id="MobiDB-lite"/>
    </source>
</evidence>
<evidence type="ECO:0000256" key="3">
    <source>
        <dbReference type="ARBA" id="ARBA00022692"/>
    </source>
</evidence>
<evidence type="ECO:0000256" key="5">
    <source>
        <dbReference type="ARBA" id="ARBA00023136"/>
    </source>
</evidence>
<feature type="domain" description="Membrane transport protein MMPL" evidence="8">
    <location>
        <begin position="466"/>
        <end position="711"/>
    </location>
</feature>
<sequence>MSSLLHRVGRWCAAHGWQVIAIWTVVLAALVGGVAITGIDLDDTFEAPGSEAADGLSILREQVPQIAGTSGQILFTAADGDIGAHRDQIEDVLDQVSAIPGVTAVTDPFDDSTNTVREDTYALTQVQADAEIDRDASRDALEAIRASVPSDSGIEVGIGGDLAAGAEGVFLSATELLGVVIALIVLLVVFGSFRAAVIPIVTAILGVGIGACVVLLTAAMTDVSSTAPTLAVMISLAVGIDYSLFVLSRHRDNLARNLPPAEAAGRAVGTAGSAVVFAGATVIVALCGMFVAGIRFLTIMGLVSAAAVAVAVLVALTCVPALAGLFGARIRPKAHRPRAALVDGAGRDDHGSGPSPARPGRHRIANAWSGLLTRFPVPAVVACVAIGVVLTLPARGMELGIPDRGYDEPGTQTRTTYDTISEIYGEGYNSPIIVIGTLVNSTDPKGTATALGDALGGYDGVADIALATPDPKGTIAVVEVVPSAGQTDRATTDLVSAIRSDRLQLEADTGVNDLMVTGITAVIIDVESTLDAALMPFLLLVVGVCFVLLMVVFRSLLVPLTAALGYALSLGSALGVTTWVFVEGHLADAIGVSKVGPFLSFMPMIVIGVLFGLAMDYQMFLVSRMLEAHADGENAVAAMRHGFAGSSRVVAAAATIMLGVFAAFIPEGNVYVKPIATGLAVGVFVDAFIVRMTLIPALMRLMGERGWWLPRWLDRNLPVLDVEGRGLARALEHEDWTRRRGPAVVRAEGVTLGEGDDLVVTGLDLVLRAGQIALVRSDSLLARRALAATLGARLRPSGGRLVVTDHVLPDGTAAVQAQTAVIRAFDDPVPGHARLVVVDDPGERRWNRAAELAAGNAAVVVTAPGGAIPPASAEREVAAVVDIGPGGASSTHDLRGGQAGEAAVPAPVPEPARPLPGSARPEEEAE</sequence>
<organism evidence="9 10">
    <name type="scientific">Schaalia naturae</name>
    <dbReference type="NCBI Taxonomy" id="635203"/>
    <lineage>
        <taxon>Bacteria</taxon>
        <taxon>Bacillati</taxon>
        <taxon>Actinomycetota</taxon>
        <taxon>Actinomycetes</taxon>
        <taxon>Actinomycetales</taxon>
        <taxon>Actinomycetaceae</taxon>
        <taxon>Schaalia</taxon>
    </lineage>
</organism>
<evidence type="ECO:0000313" key="10">
    <source>
        <dbReference type="Proteomes" id="UP001596527"/>
    </source>
</evidence>
<dbReference type="PANTHER" id="PTHR33406:SF13">
    <property type="entry name" value="MEMBRANE PROTEIN YDFJ"/>
    <property type="match status" value="1"/>
</dbReference>
<proteinExistence type="predicted"/>
<dbReference type="PANTHER" id="PTHR33406">
    <property type="entry name" value="MEMBRANE PROTEIN MJ1562-RELATED"/>
    <property type="match status" value="1"/>
</dbReference>
<feature type="transmembrane region" description="Helical" evidence="7">
    <location>
        <begin position="268"/>
        <end position="293"/>
    </location>
</feature>
<keyword evidence="5 7" id="KW-0472">Membrane</keyword>
<feature type="domain" description="Membrane transport protein MMPL" evidence="8">
    <location>
        <begin position="48"/>
        <end position="334"/>
    </location>
</feature>
<feature type="transmembrane region" description="Helical" evidence="7">
    <location>
        <begin position="197"/>
        <end position="220"/>
    </location>
</feature>
<dbReference type="InterPro" id="IPR050545">
    <property type="entry name" value="Mycobact_MmpL"/>
</dbReference>
<dbReference type="Gene3D" id="1.20.1640.10">
    <property type="entry name" value="Multidrug efflux transporter AcrB transmembrane domain"/>
    <property type="match status" value="2"/>
</dbReference>
<dbReference type="InterPro" id="IPR004869">
    <property type="entry name" value="MMPL_dom"/>
</dbReference>
<keyword evidence="2" id="KW-1003">Cell membrane</keyword>
<comment type="subcellular location">
    <subcellularLocation>
        <location evidence="1">Cell membrane</location>
        <topology evidence="1">Multi-pass membrane protein</topology>
    </subcellularLocation>
</comment>
<feature type="transmembrane region" description="Helical" evidence="7">
    <location>
        <begin position="671"/>
        <end position="690"/>
    </location>
</feature>
<feature type="transmembrane region" description="Helical" evidence="7">
    <location>
        <begin position="20"/>
        <end position="39"/>
    </location>
</feature>
<feature type="transmembrane region" description="Helical" evidence="7">
    <location>
        <begin position="371"/>
        <end position="392"/>
    </location>
</feature>